<keyword evidence="3" id="KW-1185">Reference proteome</keyword>
<evidence type="ECO:0000313" key="2">
    <source>
        <dbReference type="EMBL" id="KFI28752.1"/>
    </source>
</evidence>
<proteinExistence type="predicted"/>
<accession>A0A086Y3A2</accession>
<name>A0A086Y3A2_9RHOB</name>
<protein>
    <submittedName>
        <fullName evidence="2">Uncharacterized protein</fullName>
    </submittedName>
</protein>
<evidence type="ECO:0000256" key="1">
    <source>
        <dbReference type="SAM" id="MobiDB-lite"/>
    </source>
</evidence>
<comment type="caution">
    <text evidence="2">The sequence shown here is derived from an EMBL/GenBank/DDBJ whole genome shotgun (WGS) entry which is preliminary data.</text>
</comment>
<sequence>MILEVISEAAAVSHLDRAVPERGDADGRLDIQKVFRQFGAARTAGRTTGEGCGQGRGPVAHVPLPTGAEPGNHGIGPDIDVPDSAGAQPERRQRRILIVHGKGRDGAPLAKALRVEECLGKAEHRLDLHHLELNGAGRFGKEAMGTGGRTAAHAHRVLQRHGAVFVKVVARVSPAPGQVPASPLSQSIDTCVQAVGGGRGMPVTAVETAVVIADCNARPKALPIAVGAQANAAGAEARGGEIAVSRRVQLAGFPIQPEQPGFAEGRSLHRA</sequence>
<dbReference type="AlphaFoldDB" id="A0A086Y3A2"/>
<organism evidence="2 3">
    <name type="scientific">Haematobacter massiliensis</name>
    <dbReference type="NCBI Taxonomy" id="195105"/>
    <lineage>
        <taxon>Bacteria</taxon>
        <taxon>Pseudomonadati</taxon>
        <taxon>Pseudomonadota</taxon>
        <taxon>Alphaproteobacteria</taxon>
        <taxon>Rhodobacterales</taxon>
        <taxon>Paracoccaceae</taxon>
        <taxon>Haematobacter</taxon>
    </lineage>
</organism>
<dbReference type="EMBL" id="JGYG01000007">
    <property type="protein sequence ID" value="KFI28752.1"/>
    <property type="molecule type" value="Genomic_DNA"/>
</dbReference>
<reference evidence="2 3" key="1">
    <citation type="submission" date="2014-03" db="EMBL/GenBank/DDBJ databases">
        <title>Genome of Haematobacter massiliensis CCUG 47968.</title>
        <authorList>
            <person name="Wang D."/>
            <person name="Wang G."/>
        </authorList>
    </citation>
    <scope>NUCLEOTIDE SEQUENCE [LARGE SCALE GENOMIC DNA]</scope>
    <source>
        <strain evidence="2 3">CCUG 47968</strain>
    </source>
</reference>
<feature type="region of interest" description="Disordered" evidence="1">
    <location>
        <begin position="45"/>
        <end position="90"/>
    </location>
</feature>
<evidence type="ECO:0000313" key="3">
    <source>
        <dbReference type="Proteomes" id="UP000028826"/>
    </source>
</evidence>
<dbReference type="Proteomes" id="UP000028826">
    <property type="component" value="Unassembled WGS sequence"/>
</dbReference>
<gene>
    <name evidence="2" type="ORF">CN97_17515</name>
</gene>